<evidence type="ECO:0000256" key="1">
    <source>
        <dbReference type="ARBA" id="ARBA00023002"/>
    </source>
</evidence>
<dbReference type="EMBL" id="JACPRF010000415">
    <property type="protein sequence ID" value="MBI2877919.1"/>
    <property type="molecule type" value="Genomic_DNA"/>
</dbReference>
<dbReference type="Proteomes" id="UP000769766">
    <property type="component" value="Unassembled WGS sequence"/>
</dbReference>
<dbReference type="AlphaFoldDB" id="A0A932FZY1"/>
<dbReference type="Gene3D" id="3.40.50.970">
    <property type="match status" value="1"/>
</dbReference>
<protein>
    <submittedName>
        <fullName evidence="4">3-methyl-2-oxobutanoate dehydrogenase subunit beta</fullName>
    </submittedName>
</protein>
<dbReference type="Pfam" id="PF01855">
    <property type="entry name" value="POR_N"/>
    <property type="match status" value="1"/>
</dbReference>
<feature type="domain" description="Pyruvate flavodoxin/ferredoxin oxidoreductase pyrimidine binding" evidence="2">
    <location>
        <begin position="3"/>
        <end position="52"/>
    </location>
</feature>
<sequence>KNIVLAPWSVQETYEMTQLAYHLADQYRNPVILLSDGLLGQMVELLEFKTLDFGPLPPKDWCVQGRNYRPDGTRRGVIWGQGFIPTPQFPTYLSFIEHFAAKTQRMKESEVRYETHYVEDAELIVVAYGSSARISLGAVEMARAQGIRAGLVRPITLWPFPSQAIRKLAEKTGLFLTVEDSQGQMIDDVEAAVAERAQVHQLGMLARHEPTEMGMLFAERVLEEIKRVL</sequence>
<dbReference type="Gene3D" id="3.40.50.920">
    <property type="match status" value="1"/>
</dbReference>
<gene>
    <name evidence="4" type="ORF">HYY20_13670</name>
</gene>
<dbReference type="InterPro" id="IPR033412">
    <property type="entry name" value="PFOR_II"/>
</dbReference>
<dbReference type="SUPFAM" id="SSF52518">
    <property type="entry name" value="Thiamin diphosphate-binding fold (THDP-binding)"/>
    <property type="match status" value="1"/>
</dbReference>
<dbReference type="SUPFAM" id="SSF52922">
    <property type="entry name" value="TK C-terminal domain-like"/>
    <property type="match status" value="1"/>
</dbReference>
<evidence type="ECO:0000313" key="5">
    <source>
        <dbReference type="Proteomes" id="UP000769766"/>
    </source>
</evidence>
<feature type="non-terminal residue" evidence="4">
    <location>
        <position position="1"/>
    </location>
</feature>
<dbReference type="InterPro" id="IPR009014">
    <property type="entry name" value="Transketo_C/PFOR_II"/>
</dbReference>
<feature type="domain" description="Pyruvate:ferredoxin oxidoreductase core" evidence="3">
    <location>
        <begin position="121"/>
        <end position="204"/>
    </location>
</feature>
<accession>A0A932FZY1</accession>
<dbReference type="InterPro" id="IPR002880">
    <property type="entry name" value="Pyrv_Fd/Flavodoxin_OxRdtase_N"/>
</dbReference>
<evidence type="ECO:0000259" key="3">
    <source>
        <dbReference type="Pfam" id="PF17147"/>
    </source>
</evidence>
<comment type="caution">
    <text evidence="4">The sequence shown here is derived from an EMBL/GenBank/DDBJ whole genome shotgun (WGS) entry which is preliminary data.</text>
</comment>
<dbReference type="PANTHER" id="PTHR43088:SF1">
    <property type="entry name" value="SUBUNIT OF PYRUVATE:FLAVODOXIN OXIDOREDUCTASE"/>
    <property type="match status" value="1"/>
</dbReference>
<organism evidence="4 5">
    <name type="scientific">Tectimicrobiota bacterium</name>
    <dbReference type="NCBI Taxonomy" id="2528274"/>
    <lineage>
        <taxon>Bacteria</taxon>
        <taxon>Pseudomonadati</taxon>
        <taxon>Nitrospinota/Tectimicrobiota group</taxon>
        <taxon>Candidatus Tectimicrobiota</taxon>
    </lineage>
</organism>
<dbReference type="GO" id="GO:0016491">
    <property type="term" value="F:oxidoreductase activity"/>
    <property type="evidence" value="ECO:0007669"/>
    <property type="project" value="UniProtKB-KW"/>
</dbReference>
<dbReference type="InterPro" id="IPR052368">
    <property type="entry name" value="2-oxoacid_oxidoreductase"/>
</dbReference>
<proteinExistence type="predicted"/>
<evidence type="ECO:0000313" key="4">
    <source>
        <dbReference type="EMBL" id="MBI2877919.1"/>
    </source>
</evidence>
<dbReference type="PANTHER" id="PTHR43088">
    <property type="entry name" value="SUBUNIT OF PYRUVATE:FLAVODOXIN OXIDOREDUCTASE-RELATED"/>
    <property type="match status" value="1"/>
</dbReference>
<keyword evidence="1" id="KW-0560">Oxidoreductase</keyword>
<reference evidence="4" key="1">
    <citation type="submission" date="2020-07" db="EMBL/GenBank/DDBJ databases">
        <title>Huge and variable diversity of episymbiotic CPR bacteria and DPANN archaea in groundwater ecosystems.</title>
        <authorList>
            <person name="He C.Y."/>
            <person name="Keren R."/>
            <person name="Whittaker M."/>
            <person name="Farag I.F."/>
            <person name="Doudna J."/>
            <person name="Cate J.H.D."/>
            <person name="Banfield J.F."/>
        </authorList>
    </citation>
    <scope>NUCLEOTIDE SEQUENCE</scope>
    <source>
        <strain evidence="4">NC_groundwater_672_Ag_B-0.1um_62_36</strain>
    </source>
</reference>
<dbReference type="Pfam" id="PF17147">
    <property type="entry name" value="PFOR_II"/>
    <property type="match status" value="1"/>
</dbReference>
<evidence type="ECO:0000259" key="2">
    <source>
        <dbReference type="Pfam" id="PF01855"/>
    </source>
</evidence>
<dbReference type="InterPro" id="IPR029061">
    <property type="entry name" value="THDP-binding"/>
</dbReference>
<name>A0A932FZY1_UNCTE</name>